<dbReference type="Pfam" id="PF01636">
    <property type="entry name" value="APH"/>
    <property type="match status" value="1"/>
</dbReference>
<dbReference type="Gene3D" id="1.20.58.840">
    <property type="match status" value="1"/>
</dbReference>
<evidence type="ECO:0000313" key="3">
    <source>
        <dbReference type="Proteomes" id="UP001597079"/>
    </source>
</evidence>
<dbReference type="Proteomes" id="UP001597079">
    <property type="component" value="Unassembled WGS sequence"/>
</dbReference>
<name>A0ABW4JKT6_9BACL</name>
<reference evidence="3" key="1">
    <citation type="journal article" date="2019" name="Int. J. Syst. Evol. Microbiol.">
        <title>The Global Catalogue of Microorganisms (GCM) 10K type strain sequencing project: providing services to taxonomists for standard genome sequencing and annotation.</title>
        <authorList>
            <consortium name="The Broad Institute Genomics Platform"/>
            <consortium name="The Broad Institute Genome Sequencing Center for Infectious Disease"/>
            <person name="Wu L."/>
            <person name="Ma J."/>
        </authorList>
    </citation>
    <scope>NUCLEOTIDE SEQUENCE [LARGE SCALE GENOMIC DNA]</scope>
    <source>
        <strain evidence="3">CGMCC 1.12286</strain>
    </source>
</reference>
<dbReference type="SUPFAM" id="SSF56112">
    <property type="entry name" value="Protein kinase-like (PK-like)"/>
    <property type="match status" value="1"/>
</dbReference>
<dbReference type="Gene3D" id="1.10.510.10">
    <property type="entry name" value="Transferase(Phosphotransferase) domain 1"/>
    <property type="match status" value="1"/>
</dbReference>
<dbReference type="EC" id="2.7.1.-" evidence="2"/>
<accession>A0ABW4JKT6</accession>
<dbReference type="Gene3D" id="3.30.200.20">
    <property type="entry name" value="Phosphorylase Kinase, domain 1"/>
    <property type="match status" value="1"/>
</dbReference>
<gene>
    <name evidence="2" type="ORF">ACFSB2_17920</name>
</gene>
<proteinExistence type="predicted"/>
<keyword evidence="2" id="KW-0808">Transferase</keyword>
<evidence type="ECO:0000313" key="2">
    <source>
        <dbReference type="EMBL" id="MFD1676573.1"/>
    </source>
</evidence>
<protein>
    <submittedName>
        <fullName evidence="2">Aminoglycoside phosphotransferase family protein</fullName>
        <ecNumber evidence="2">2.7.1.-</ecNumber>
    </submittedName>
</protein>
<dbReference type="EMBL" id="JBHUCX010000073">
    <property type="protein sequence ID" value="MFD1676573.1"/>
    <property type="molecule type" value="Genomic_DNA"/>
</dbReference>
<dbReference type="InterPro" id="IPR002575">
    <property type="entry name" value="Aminoglycoside_PTrfase"/>
</dbReference>
<dbReference type="InterPro" id="IPR011009">
    <property type="entry name" value="Kinase-like_dom_sf"/>
</dbReference>
<organism evidence="2 3">
    <name type="scientific">Alicyclobacillus fodiniaquatilis</name>
    <dbReference type="NCBI Taxonomy" id="1661150"/>
    <lineage>
        <taxon>Bacteria</taxon>
        <taxon>Bacillati</taxon>
        <taxon>Bacillota</taxon>
        <taxon>Bacilli</taxon>
        <taxon>Bacillales</taxon>
        <taxon>Alicyclobacillaceae</taxon>
        <taxon>Alicyclobacillus</taxon>
    </lineage>
</organism>
<comment type="caution">
    <text evidence="2">The sequence shown here is derived from an EMBL/GenBank/DDBJ whole genome shotgun (WGS) entry which is preliminary data.</text>
</comment>
<keyword evidence="3" id="KW-1185">Reference proteome</keyword>
<sequence>MKQGIPEFERIICAFIKQSYAFDVSSYEFIPVGDSAFSYIVVSTAFERRYLKVFDTSTQKGILGVEQLRGYIPLMIELKESNLFPYLPQPHYTVSGDMQCSIGRFVCVLFEYIDGETLADAYPFSDEIQTSMAIGLAKLHTVPLKSLHAQVASETYGVDFGERLQANLECLASYKDNDPFILELQSIVLPRLKLIHRFWQQLCEQRERVLQSSHELVLCHGDLWGGNIMHQTNRQLVFLDWENTIVAPIERDFFSYIGSEYATFRLAYAEERQIDLSLNPDMVAFYAYRHQLRNLNQWLHNILNENFGDEQKQNDLEMIEFHCLDRWASVEEMVGQLYKE</sequence>
<dbReference type="GO" id="GO:0016740">
    <property type="term" value="F:transferase activity"/>
    <property type="evidence" value="ECO:0007669"/>
    <property type="project" value="UniProtKB-KW"/>
</dbReference>
<evidence type="ECO:0000259" key="1">
    <source>
        <dbReference type="Pfam" id="PF01636"/>
    </source>
</evidence>
<feature type="domain" description="Aminoglycoside phosphotransferase" evidence="1">
    <location>
        <begin position="38"/>
        <end position="272"/>
    </location>
</feature>
<dbReference type="RefSeq" id="WP_377944479.1">
    <property type="nucleotide sequence ID" value="NZ_JBHUCX010000073.1"/>
</dbReference>